<reference evidence="2" key="1">
    <citation type="journal article" date="2015" name="Nature">
        <title>Complex archaea that bridge the gap between prokaryotes and eukaryotes.</title>
        <authorList>
            <person name="Spang A."/>
            <person name="Saw J.H."/>
            <person name="Jorgensen S.L."/>
            <person name="Zaremba-Niedzwiedzka K."/>
            <person name="Martijn J."/>
            <person name="Lind A.E."/>
            <person name="van Eijk R."/>
            <person name="Schleper C."/>
            <person name="Guy L."/>
            <person name="Ettema T.J."/>
        </authorList>
    </citation>
    <scope>NUCLEOTIDE SEQUENCE</scope>
</reference>
<evidence type="ECO:0000313" key="2">
    <source>
        <dbReference type="EMBL" id="KKK91663.1"/>
    </source>
</evidence>
<accession>A0A0F8ZD21</accession>
<evidence type="ECO:0000256" key="1">
    <source>
        <dbReference type="SAM" id="MobiDB-lite"/>
    </source>
</evidence>
<proteinExistence type="predicted"/>
<organism evidence="2">
    <name type="scientific">marine sediment metagenome</name>
    <dbReference type="NCBI Taxonomy" id="412755"/>
    <lineage>
        <taxon>unclassified sequences</taxon>
        <taxon>metagenomes</taxon>
        <taxon>ecological metagenomes</taxon>
    </lineage>
</organism>
<name>A0A0F8ZD21_9ZZZZ</name>
<feature type="compositionally biased region" description="Polar residues" evidence="1">
    <location>
        <begin position="1"/>
        <end position="17"/>
    </location>
</feature>
<sequence>MTTSTVPFAGFDTTTSDGGLGPEVKTDRDRPPLGSFVFGPAYDGTCFIIKSNRLYYCKPKEPETWPPLFYIEVDVNEFPGK</sequence>
<protein>
    <submittedName>
        <fullName evidence="2">Uncharacterized protein</fullName>
    </submittedName>
</protein>
<feature type="non-terminal residue" evidence="2">
    <location>
        <position position="81"/>
    </location>
</feature>
<gene>
    <name evidence="2" type="ORF">LCGC14_2710690</name>
</gene>
<feature type="region of interest" description="Disordered" evidence="1">
    <location>
        <begin position="1"/>
        <end position="28"/>
    </location>
</feature>
<comment type="caution">
    <text evidence="2">The sequence shown here is derived from an EMBL/GenBank/DDBJ whole genome shotgun (WGS) entry which is preliminary data.</text>
</comment>
<dbReference type="EMBL" id="LAZR01048552">
    <property type="protein sequence ID" value="KKK91663.1"/>
    <property type="molecule type" value="Genomic_DNA"/>
</dbReference>
<dbReference type="AlphaFoldDB" id="A0A0F8ZD21"/>